<dbReference type="SUPFAM" id="SSF51735">
    <property type="entry name" value="NAD(P)-binding Rossmann-fold domains"/>
    <property type="match status" value="1"/>
</dbReference>
<name>A0A645GHN4_9ZZZZ</name>
<dbReference type="PANTHER" id="PTHR43725:SF31">
    <property type="entry name" value="UDP-GLUCOSE 4-EPIMERASE"/>
    <property type="match status" value="1"/>
</dbReference>
<organism evidence="1">
    <name type="scientific">bioreactor metagenome</name>
    <dbReference type="NCBI Taxonomy" id="1076179"/>
    <lineage>
        <taxon>unclassified sequences</taxon>
        <taxon>metagenomes</taxon>
        <taxon>ecological metagenomes</taxon>
    </lineage>
</organism>
<keyword evidence="1" id="KW-0413">Isomerase</keyword>
<sequence>MLRGFERITKKNIPHKIEGRRSGDISVMYADVTRAEKELGWKAEYELNRMIEDAWRWQIKHPGGLKDRV</sequence>
<dbReference type="PANTHER" id="PTHR43725">
    <property type="entry name" value="UDP-GLUCOSE 4-EPIMERASE"/>
    <property type="match status" value="1"/>
</dbReference>
<comment type="caution">
    <text evidence="1">The sequence shown here is derived from an EMBL/GenBank/DDBJ whole genome shotgun (WGS) entry which is preliminary data.</text>
</comment>
<dbReference type="EC" id="5.1.3.2" evidence="1"/>
<proteinExistence type="predicted"/>
<dbReference type="AlphaFoldDB" id="A0A645GHN4"/>
<dbReference type="GO" id="GO:0033499">
    <property type="term" value="P:galactose catabolic process via UDP-galactose, Leloir pathway"/>
    <property type="evidence" value="ECO:0007669"/>
    <property type="project" value="TreeGrafter"/>
</dbReference>
<dbReference type="InterPro" id="IPR036291">
    <property type="entry name" value="NAD(P)-bd_dom_sf"/>
</dbReference>
<reference evidence="1" key="1">
    <citation type="submission" date="2019-08" db="EMBL/GenBank/DDBJ databases">
        <authorList>
            <person name="Kucharzyk K."/>
            <person name="Murdoch R.W."/>
            <person name="Higgins S."/>
            <person name="Loffler F."/>
        </authorList>
    </citation>
    <scope>NUCLEOTIDE SEQUENCE</scope>
</reference>
<gene>
    <name evidence="1" type="primary">lnpD_13</name>
    <name evidence="1" type="ORF">SDC9_170742</name>
</gene>
<dbReference type="GO" id="GO:0005829">
    <property type="term" value="C:cytosol"/>
    <property type="evidence" value="ECO:0007669"/>
    <property type="project" value="TreeGrafter"/>
</dbReference>
<dbReference type="EMBL" id="VSSQ01071833">
    <property type="protein sequence ID" value="MPN23354.1"/>
    <property type="molecule type" value="Genomic_DNA"/>
</dbReference>
<evidence type="ECO:0000313" key="1">
    <source>
        <dbReference type="EMBL" id="MPN23354.1"/>
    </source>
</evidence>
<dbReference type="GO" id="GO:0003978">
    <property type="term" value="F:UDP-glucose 4-epimerase activity"/>
    <property type="evidence" value="ECO:0007669"/>
    <property type="project" value="UniProtKB-EC"/>
</dbReference>
<dbReference type="Gene3D" id="3.90.25.10">
    <property type="entry name" value="UDP-galactose 4-epimerase, domain 1"/>
    <property type="match status" value="1"/>
</dbReference>
<protein>
    <submittedName>
        <fullName evidence="1">UDP-glucose 4-epimerase</fullName>
        <ecNumber evidence="1">5.1.3.2</ecNumber>
    </submittedName>
</protein>
<accession>A0A645GHN4</accession>